<evidence type="ECO:0000256" key="4">
    <source>
        <dbReference type="ARBA" id="ARBA00022833"/>
    </source>
</evidence>
<keyword evidence="7" id="KW-1185">Reference proteome</keyword>
<dbReference type="CDD" id="cd16277">
    <property type="entry name" value="metallo-hydrolase-like_MBL-fold"/>
    <property type="match status" value="1"/>
</dbReference>
<sequence length="299" mass="32704">MTTPQKMSESASWQIGEMTVHRIEEIPLRGFGRWLLPRATPDVVAESAWLRPSYVDDDGQLLGSVHAFAVELGDARILVDSGVGNGKSRPFPAWDHLSTPFLDRLAAVGFTPENVNVVVNTHLHQDHVGWNTRLVGDTWVPTFVNARYVCAQAEHGYWADRELKDDEREMFADSIDPLRGTGQLSPTDVPEAGTEIAPGVRLLPAPGHTPGQVMVRLDSAGHSAVISADCLHHPVQFAQTDMCATADVDPAQATRTRQNLFAELAKSDTVLFGSHFDAPVAGRVRDEGRAYRFVPVPGE</sequence>
<feature type="domain" description="Metallo-beta-lactamase" evidence="5">
    <location>
        <begin position="64"/>
        <end position="275"/>
    </location>
</feature>
<comment type="caution">
    <text evidence="6">The sequence shown here is derived from an EMBL/GenBank/DDBJ whole genome shotgun (WGS) entry which is preliminary data.</text>
</comment>
<dbReference type="PANTHER" id="PTHR42978:SF6">
    <property type="entry name" value="QUORUM-QUENCHING LACTONASE YTNP-RELATED"/>
    <property type="match status" value="1"/>
</dbReference>
<evidence type="ECO:0000256" key="2">
    <source>
        <dbReference type="ARBA" id="ARBA00022723"/>
    </source>
</evidence>
<dbReference type="Gene3D" id="3.60.15.10">
    <property type="entry name" value="Ribonuclease Z/Hydroxyacylglutathione hydrolase-like"/>
    <property type="match status" value="1"/>
</dbReference>
<organism evidence="6 7">
    <name type="scientific">Streptomyces iranensis</name>
    <dbReference type="NCBI Taxonomy" id="576784"/>
    <lineage>
        <taxon>Bacteria</taxon>
        <taxon>Bacillati</taxon>
        <taxon>Actinomycetota</taxon>
        <taxon>Actinomycetes</taxon>
        <taxon>Kitasatosporales</taxon>
        <taxon>Streptomycetaceae</taxon>
        <taxon>Streptomyces</taxon>
        <taxon>Streptomyces violaceusniger group</taxon>
    </lineage>
</organism>
<name>A0ABS4MMB2_9ACTN</name>
<keyword evidence="2" id="KW-0479">Metal-binding</keyword>
<proteinExistence type="inferred from homology"/>
<dbReference type="SUPFAM" id="SSF56281">
    <property type="entry name" value="Metallo-hydrolase/oxidoreductase"/>
    <property type="match status" value="1"/>
</dbReference>
<dbReference type="InterPro" id="IPR001279">
    <property type="entry name" value="Metallo-B-lactamas"/>
</dbReference>
<keyword evidence="3" id="KW-0378">Hydrolase</keyword>
<reference evidence="6 7" key="1">
    <citation type="submission" date="2021-03" db="EMBL/GenBank/DDBJ databases">
        <title>Genomic Encyclopedia of Type Strains, Phase IV (KMG-IV): sequencing the most valuable type-strain genomes for metagenomic binning, comparative biology and taxonomic classification.</title>
        <authorList>
            <person name="Goeker M."/>
        </authorList>
    </citation>
    <scope>NUCLEOTIDE SEQUENCE [LARGE SCALE GENOMIC DNA]</scope>
    <source>
        <strain evidence="6 7">DSM 41954</strain>
    </source>
</reference>
<keyword evidence="4" id="KW-0862">Zinc</keyword>
<comment type="similarity">
    <text evidence="1">Belongs to the metallo-beta-lactamase superfamily.</text>
</comment>
<dbReference type="InterPro" id="IPR036866">
    <property type="entry name" value="RibonucZ/Hydroxyglut_hydro"/>
</dbReference>
<dbReference type="Pfam" id="PF00753">
    <property type="entry name" value="Lactamase_B"/>
    <property type="match status" value="1"/>
</dbReference>
<protein>
    <submittedName>
        <fullName evidence="6">Glyoxylase-like metal-dependent hydrolase (Beta-lactamase superfamily II)</fullName>
    </submittedName>
</protein>
<evidence type="ECO:0000259" key="5">
    <source>
        <dbReference type="SMART" id="SM00849"/>
    </source>
</evidence>
<evidence type="ECO:0000313" key="6">
    <source>
        <dbReference type="EMBL" id="MBP2060852.1"/>
    </source>
</evidence>
<dbReference type="EMBL" id="JAGGLR010000004">
    <property type="protein sequence ID" value="MBP2060852.1"/>
    <property type="molecule type" value="Genomic_DNA"/>
</dbReference>
<evidence type="ECO:0000256" key="1">
    <source>
        <dbReference type="ARBA" id="ARBA00007749"/>
    </source>
</evidence>
<dbReference type="SMART" id="SM00849">
    <property type="entry name" value="Lactamase_B"/>
    <property type="match status" value="1"/>
</dbReference>
<evidence type="ECO:0000256" key="3">
    <source>
        <dbReference type="ARBA" id="ARBA00022801"/>
    </source>
</evidence>
<dbReference type="PANTHER" id="PTHR42978">
    <property type="entry name" value="QUORUM-QUENCHING LACTONASE YTNP-RELATED-RELATED"/>
    <property type="match status" value="1"/>
</dbReference>
<dbReference type="Proteomes" id="UP000756710">
    <property type="component" value="Unassembled WGS sequence"/>
</dbReference>
<accession>A0ABS4MMB2</accession>
<dbReference type="RefSeq" id="WP_044569674.1">
    <property type="nucleotide sequence ID" value="NZ_BAABDR010000068.1"/>
</dbReference>
<evidence type="ECO:0000313" key="7">
    <source>
        <dbReference type="Proteomes" id="UP000756710"/>
    </source>
</evidence>
<gene>
    <name evidence="6" type="ORF">J2Z30_001854</name>
</gene>
<dbReference type="InterPro" id="IPR051013">
    <property type="entry name" value="MBL_superfamily_lactonases"/>
</dbReference>